<feature type="region of interest" description="Disordered" evidence="1">
    <location>
        <begin position="1"/>
        <end position="29"/>
    </location>
</feature>
<gene>
    <name evidence="2" type="ORF">BLNAU_23114</name>
</gene>
<name>A0ABQ9WR32_9EUKA</name>
<feature type="compositionally biased region" description="Low complexity" evidence="1">
    <location>
        <begin position="238"/>
        <end position="257"/>
    </location>
</feature>
<organism evidence="2 3">
    <name type="scientific">Blattamonas nauphoetae</name>
    <dbReference type="NCBI Taxonomy" id="2049346"/>
    <lineage>
        <taxon>Eukaryota</taxon>
        <taxon>Metamonada</taxon>
        <taxon>Preaxostyla</taxon>
        <taxon>Oxymonadida</taxon>
        <taxon>Blattamonas</taxon>
    </lineage>
</organism>
<proteinExistence type="predicted"/>
<reference evidence="2 3" key="1">
    <citation type="journal article" date="2022" name="bioRxiv">
        <title>Genomics of Preaxostyla Flagellates Illuminates Evolutionary Transitions and the Path Towards Mitochondrial Loss.</title>
        <authorList>
            <person name="Novak L.V.F."/>
            <person name="Treitli S.C."/>
            <person name="Pyrih J."/>
            <person name="Halakuc P."/>
            <person name="Pipaliya S.V."/>
            <person name="Vacek V."/>
            <person name="Brzon O."/>
            <person name="Soukal P."/>
            <person name="Eme L."/>
            <person name="Dacks J.B."/>
            <person name="Karnkowska A."/>
            <person name="Elias M."/>
            <person name="Hampl V."/>
        </authorList>
    </citation>
    <scope>NUCLEOTIDE SEQUENCE [LARGE SCALE GENOMIC DNA]</scope>
    <source>
        <strain evidence="2">NAU3</strain>
        <tissue evidence="2">Gut</tissue>
    </source>
</reference>
<feature type="region of interest" description="Disordered" evidence="1">
    <location>
        <begin position="65"/>
        <end position="160"/>
    </location>
</feature>
<feature type="region of interest" description="Disordered" evidence="1">
    <location>
        <begin position="238"/>
        <end position="281"/>
    </location>
</feature>
<accession>A0ABQ9WR32</accession>
<protein>
    <submittedName>
        <fullName evidence="2">Uncharacterized protein</fullName>
    </submittedName>
</protein>
<feature type="compositionally biased region" description="Polar residues" evidence="1">
    <location>
        <begin position="65"/>
        <end position="88"/>
    </location>
</feature>
<evidence type="ECO:0000313" key="3">
    <source>
        <dbReference type="Proteomes" id="UP001281761"/>
    </source>
</evidence>
<sequence>MTSLTNSHILPCPPVPNRRFSSTVGRREMSPLQSSLETIYSQQFSQHDEAIIPFSIGPIPLSSTVPYSQPLKTGHSPQRKSVSPNPGTSRKMASPHPSFTVTSPPVFREPPLPSPNGSHPHRIKRPKTSVSQLSGVEMGKMRSASPSSGSKASPNPRDRPITLSLATQQFLIDCERDTRHLAKPAKRNAAKPAPLVISPVSSDWPERDRPSYPFPSPPAFRQTHNWSQNQPLQMPILASPQQSSTSSASPASDSSSSRKAHRLVSRREGRTKPVVSRSPSSPLLVPQLSPYFNLLNMRTLSETSRAGGTQKYRKRSPEKKEATITSSNFFGTGQLSDDCEEELNLTLELRKHAKSFHLTLAHQRVLFFVEGTLVKLRSNQSEDKHAPLARYRLTVDSCDATPTKRDMHPRRNTPPRTPDCPFRKDDVIVLDIGNHSAVMKHGAHAAFVLFPS</sequence>
<dbReference type="Proteomes" id="UP001281761">
    <property type="component" value="Unassembled WGS sequence"/>
</dbReference>
<feature type="compositionally biased region" description="Low complexity" evidence="1">
    <location>
        <begin position="143"/>
        <end position="154"/>
    </location>
</feature>
<keyword evidence="3" id="KW-1185">Reference proteome</keyword>
<dbReference type="EMBL" id="JARBJD010000446">
    <property type="protein sequence ID" value="KAK2941961.1"/>
    <property type="molecule type" value="Genomic_DNA"/>
</dbReference>
<feature type="region of interest" description="Disordered" evidence="1">
    <location>
        <begin position="399"/>
        <end position="420"/>
    </location>
</feature>
<evidence type="ECO:0000256" key="1">
    <source>
        <dbReference type="SAM" id="MobiDB-lite"/>
    </source>
</evidence>
<comment type="caution">
    <text evidence="2">The sequence shown here is derived from an EMBL/GenBank/DDBJ whole genome shotgun (WGS) entry which is preliminary data.</text>
</comment>
<evidence type="ECO:0000313" key="2">
    <source>
        <dbReference type="EMBL" id="KAK2941961.1"/>
    </source>
</evidence>
<feature type="region of interest" description="Disordered" evidence="1">
    <location>
        <begin position="183"/>
        <end position="224"/>
    </location>
</feature>